<comment type="catalytic activity">
    <reaction evidence="6">
        <text>Endonucleolytic cleavage of RNA, removing 5'-extranucleotides from tRNA precursor.</text>
        <dbReference type="EC" id="3.1.26.5"/>
    </reaction>
</comment>
<sequence length="119" mass="13667">MSTKKIFRIKKASDFAKVFAKHQSFANRYFVVYSEQQPENLHLNHWRIGLSVSKKIGKAHERVWVKRRISESFNNLSQMIADDLDIVVVARPAVSGQAQTVIQDQIKHVLDLAGILHDK</sequence>
<dbReference type="GO" id="GO:0030677">
    <property type="term" value="C:ribonuclease P complex"/>
    <property type="evidence" value="ECO:0007669"/>
    <property type="project" value="TreeGrafter"/>
</dbReference>
<dbReference type="InterPro" id="IPR020568">
    <property type="entry name" value="Ribosomal_Su5_D2-typ_SF"/>
</dbReference>
<evidence type="ECO:0000256" key="5">
    <source>
        <dbReference type="ARBA" id="ARBA00022884"/>
    </source>
</evidence>
<dbReference type="Proteomes" id="UP000004959">
    <property type="component" value="Chromosome"/>
</dbReference>
<accession>G9WF01</accession>
<dbReference type="AlphaFoldDB" id="G9WF01"/>
<gene>
    <name evidence="6" type="primary">rnpA</name>
    <name evidence="8" type="ORF">OKIT_0443</name>
</gene>
<dbReference type="GO" id="GO:0042781">
    <property type="term" value="F:3'-tRNA processing endoribonuclease activity"/>
    <property type="evidence" value="ECO:0007669"/>
    <property type="project" value="TreeGrafter"/>
</dbReference>
<protein>
    <recommendedName>
        <fullName evidence="6 7">Ribonuclease P protein component</fullName>
        <shortName evidence="6">RNase P protein</shortName>
        <shortName evidence="6">RNaseP protein</shortName>
        <ecNumber evidence="6 7">3.1.26.5</ecNumber>
    </recommendedName>
    <alternativeName>
        <fullName evidence="6">Protein C5</fullName>
    </alternativeName>
</protein>
<keyword evidence="9" id="KW-1185">Reference proteome</keyword>
<evidence type="ECO:0000256" key="6">
    <source>
        <dbReference type="HAMAP-Rule" id="MF_00227"/>
    </source>
</evidence>
<dbReference type="OrthoDB" id="9810867at2"/>
<dbReference type="eggNOG" id="COG0594">
    <property type="taxonomic scope" value="Bacteria"/>
</dbReference>
<proteinExistence type="inferred from homology"/>
<keyword evidence="1 6" id="KW-0819">tRNA processing</keyword>
<dbReference type="NCBIfam" id="TIGR00188">
    <property type="entry name" value="rnpA"/>
    <property type="match status" value="1"/>
</dbReference>
<keyword evidence="5 6" id="KW-0694">RNA-binding</keyword>
<reference evidence="8 9" key="1">
    <citation type="journal article" date="2012" name="PLoS ONE">
        <title>Functional divergence in the genus oenococcus as predicted by genome sequencing of the newly-described species, Oenococcus kitaharae.</title>
        <authorList>
            <person name="Borneman A.R."/>
            <person name="McCarthy J.M."/>
            <person name="Chambers P.J."/>
            <person name="Bartowsky E.J."/>
        </authorList>
    </citation>
    <scope>NUCLEOTIDE SEQUENCE [LARGE SCALE GENOMIC DNA]</scope>
    <source>
        <strain evidence="9">DSM17330</strain>
    </source>
</reference>
<organism evidence="8 9">
    <name type="scientific">Oenococcus kitaharae DSM 17330</name>
    <dbReference type="NCBI Taxonomy" id="1045004"/>
    <lineage>
        <taxon>Bacteria</taxon>
        <taxon>Bacillati</taxon>
        <taxon>Bacillota</taxon>
        <taxon>Bacilli</taxon>
        <taxon>Lactobacillales</taxon>
        <taxon>Lactobacillaceae</taxon>
        <taxon>Oenococcus</taxon>
    </lineage>
</organism>
<dbReference type="GO" id="GO:0000049">
    <property type="term" value="F:tRNA binding"/>
    <property type="evidence" value="ECO:0007669"/>
    <property type="project" value="UniProtKB-UniRule"/>
</dbReference>
<dbReference type="HOGENOM" id="CLU_117179_9_1_9"/>
<dbReference type="GO" id="GO:0001682">
    <property type="term" value="P:tRNA 5'-leader removal"/>
    <property type="evidence" value="ECO:0007669"/>
    <property type="project" value="UniProtKB-UniRule"/>
</dbReference>
<dbReference type="PATRIC" id="fig|1045004.4.peg.439"/>
<dbReference type="HAMAP" id="MF_00227">
    <property type="entry name" value="RNase_P"/>
    <property type="match status" value="1"/>
</dbReference>
<dbReference type="SUPFAM" id="SSF54211">
    <property type="entry name" value="Ribosomal protein S5 domain 2-like"/>
    <property type="match status" value="1"/>
</dbReference>
<dbReference type="PANTHER" id="PTHR33992">
    <property type="entry name" value="RIBONUCLEASE P PROTEIN COMPONENT"/>
    <property type="match status" value="1"/>
</dbReference>
<evidence type="ECO:0000256" key="2">
    <source>
        <dbReference type="ARBA" id="ARBA00022722"/>
    </source>
</evidence>
<keyword evidence="2 6" id="KW-0540">Nuclease</keyword>
<dbReference type="PANTHER" id="PTHR33992:SF1">
    <property type="entry name" value="RIBONUCLEASE P PROTEIN COMPONENT"/>
    <property type="match status" value="1"/>
</dbReference>
<dbReference type="InterPro" id="IPR014721">
    <property type="entry name" value="Ribsml_uS5_D2-typ_fold_subgr"/>
</dbReference>
<comment type="caution">
    <text evidence="8">The sequence shown here is derived from an EMBL/GenBank/DDBJ whole genome shotgun (WGS) entry which is preliminary data.</text>
</comment>
<dbReference type="RefSeq" id="WP_007744922.1">
    <property type="nucleotide sequence ID" value="NZ_CM001398.1"/>
</dbReference>
<evidence type="ECO:0000313" key="8">
    <source>
        <dbReference type="EMBL" id="EHN58561.1"/>
    </source>
</evidence>
<dbReference type="EMBL" id="AFVZ01000001">
    <property type="protein sequence ID" value="EHN58561.1"/>
    <property type="molecule type" value="Genomic_DNA"/>
</dbReference>
<evidence type="ECO:0000256" key="7">
    <source>
        <dbReference type="NCBIfam" id="TIGR00188"/>
    </source>
</evidence>
<evidence type="ECO:0000256" key="1">
    <source>
        <dbReference type="ARBA" id="ARBA00022694"/>
    </source>
</evidence>
<dbReference type="InterPro" id="IPR000100">
    <property type="entry name" value="RNase_P"/>
</dbReference>
<evidence type="ECO:0000313" key="9">
    <source>
        <dbReference type="Proteomes" id="UP000004959"/>
    </source>
</evidence>
<dbReference type="STRING" id="336988.NT96_02790"/>
<dbReference type="Pfam" id="PF00825">
    <property type="entry name" value="Ribonuclease_P"/>
    <property type="match status" value="1"/>
</dbReference>
<dbReference type="GO" id="GO:0004526">
    <property type="term" value="F:ribonuclease P activity"/>
    <property type="evidence" value="ECO:0007669"/>
    <property type="project" value="UniProtKB-UniRule"/>
</dbReference>
<dbReference type="Gene3D" id="3.30.230.10">
    <property type="match status" value="1"/>
</dbReference>
<keyword evidence="3 6" id="KW-0255">Endonuclease</keyword>
<evidence type="ECO:0000256" key="3">
    <source>
        <dbReference type="ARBA" id="ARBA00022759"/>
    </source>
</evidence>
<comment type="similarity">
    <text evidence="6">Belongs to the RnpA family.</text>
</comment>
<evidence type="ECO:0000256" key="4">
    <source>
        <dbReference type="ARBA" id="ARBA00022801"/>
    </source>
</evidence>
<name>G9WF01_9LACO</name>
<comment type="subunit">
    <text evidence="6">Consists of a catalytic RNA component (M1 or rnpB) and a protein subunit.</text>
</comment>
<dbReference type="EC" id="3.1.26.5" evidence="6 7"/>
<comment type="function">
    <text evidence="6">RNaseP catalyzes the removal of the 5'-leader sequence from pre-tRNA to produce the mature 5'-terminus. It can also cleave other RNA substrates such as 4.5S RNA. The protein component plays an auxiliary but essential role in vivo by binding to the 5'-leader sequence and broadening the substrate specificity of the ribozyme.</text>
</comment>
<keyword evidence="4 6" id="KW-0378">Hydrolase</keyword>